<feature type="compositionally biased region" description="Basic and acidic residues" evidence="1">
    <location>
        <begin position="290"/>
        <end position="305"/>
    </location>
</feature>
<feature type="compositionally biased region" description="Basic and acidic residues" evidence="1">
    <location>
        <begin position="255"/>
        <end position="267"/>
    </location>
</feature>
<keyword evidence="2" id="KW-0472">Membrane</keyword>
<dbReference type="AlphaFoldDB" id="A0A1H3K813"/>
<feature type="region of interest" description="Disordered" evidence="1">
    <location>
        <begin position="255"/>
        <end position="306"/>
    </location>
</feature>
<evidence type="ECO:0000313" key="3">
    <source>
        <dbReference type="EMBL" id="SDY48332.1"/>
    </source>
</evidence>
<evidence type="ECO:0000256" key="1">
    <source>
        <dbReference type="SAM" id="MobiDB-lite"/>
    </source>
</evidence>
<keyword evidence="4" id="KW-1185">Reference proteome</keyword>
<reference evidence="3 4" key="1">
    <citation type="submission" date="2016-10" db="EMBL/GenBank/DDBJ databases">
        <authorList>
            <person name="de Groot N.N."/>
        </authorList>
    </citation>
    <scope>NUCLEOTIDE SEQUENCE [LARGE SCALE GENOMIC DNA]</scope>
    <source>
        <strain evidence="3 4">DSM 14045</strain>
    </source>
</reference>
<organism evidence="3 4">
    <name type="scientific">Lachnobacterium bovis DSM 14045</name>
    <dbReference type="NCBI Taxonomy" id="1122142"/>
    <lineage>
        <taxon>Bacteria</taxon>
        <taxon>Bacillati</taxon>
        <taxon>Bacillota</taxon>
        <taxon>Clostridia</taxon>
        <taxon>Lachnospirales</taxon>
        <taxon>Lachnospiraceae</taxon>
        <taxon>Lachnobacterium</taxon>
    </lineage>
</organism>
<gene>
    <name evidence="3" type="ORF">SAMN02910414_01654</name>
</gene>
<evidence type="ECO:0000313" key="4">
    <source>
        <dbReference type="Proteomes" id="UP000183918"/>
    </source>
</evidence>
<keyword evidence="2" id="KW-1133">Transmembrane helix</keyword>
<dbReference type="OrthoDB" id="2041716at2"/>
<sequence length="389" mass="44580">MKDKLKDKLKEVKSLMKKTGKKFKIIKIKKVRINVSYLLMLSNFIIIIALVMQIISNNYQLRLLNNQLSYMQDTDNTMQAQIENMHRNVKKTLEGEASLIAKYSIEPVSMDFEKGVYTLQVKVTPKEYTEYTDAMIFFGTQEYKLEYTKNSYEKNITLPLNEYYDGQVTFLFQSGSKKSTEVLNEYSCFLNIFKSALSGKLKKSPKYSNGTLNFDSECSYALDGQKKYTFSTFELLVDVDNVNKFNINMLKTHEDEKKKVENSEKKSNSNKLSDAIEDNSNNSTGNENGVENKTDNPEVGSKDLSKTSITNISGKVDLSKYIKDSLPVENGNRVRIYLKAVTSEGYTFTYDLFNGVVDNTSEDGWRAGIAPYRVNYEVRDLNGYPLRLK</sequence>
<proteinExistence type="predicted"/>
<dbReference type="Proteomes" id="UP000183918">
    <property type="component" value="Unassembled WGS sequence"/>
</dbReference>
<name>A0A1H3K813_9FIRM</name>
<keyword evidence="2" id="KW-0812">Transmembrane</keyword>
<evidence type="ECO:0000256" key="2">
    <source>
        <dbReference type="SAM" id="Phobius"/>
    </source>
</evidence>
<protein>
    <submittedName>
        <fullName evidence="3">Uncharacterized protein</fullName>
    </submittedName>
</protein>
<feature type="transmembrane region" description="Helical" evidence="2">
    <location>
        <begin position="31"/>
        <end position="55"/>
    </location>
</feature>
<accession>A0A1H3K813</accession>
<dbReference type="EMBL" id="FNPG01000019">
    <property type="protein sequence ID" value="SDY48332.1"/>
    <property type="molecule type" value="Genomic_DNA"/>
</dbReference>
<dbReference type="RefSeq" id="WP_074717960.1">
    <property type="nucleotide sequence ID" value="NZ_FNPG01000019.1"/>
</dbReference>
<feature type="compositionally biased region" description="Polar residues" evidence="1">
    <location>
        <begin position="278"/>
        <end position="289"/>
    </location>
</feature>